<dbReference type="InterPro" id="IPR014758">
    <property type="entry name" value="Met-tRNA_synth"/>
</dbReference>
<dbReference type="InterPro" id="IPR033911">
    <property type="entry name" value="MetRS_core"/>
</dbReference>
<evidence type="ECO:0000256" key="4">
    <source>
        <dbReference type="ARBA" id="ARBA00022598"/>
    </source>
</evidence>
<comment type="subcellular location">
    <subcellularLocation>
        <location evidence="1">Cytoplasm</location>
    </subcellularLocation>
</comment>
<keyword evidence="5" id="KW-0547">Nucleotide-binding</keyword>
<evidence type="ECO:0000256" key="5">
    <source>
        <dbReference type="ARBA" id="ARBA00022741"/>
    </source>
</evidence>
<feature type="domain" description="Methionyl/Leucyl tRNA synthetase" evidence="11">
    <location>
        <begin position="1"/>
        <end position="301"/>
    </location>
</feature>
<dbReference type="InterPro" id="IPR029038">
    <property type="entry name" value="MetRS_Zn"/>
</dbReference>
<organism evidence="13">
    <name type="scientific">marine sediment metagenome</name>
    <dbReference type="NCBI Taxonomy" id="412755"/>
    <lineage>
        <taxon>unclassified sequences</taxon>
        <taxon>metagenomes</taxon>
        <taxon>ecological metagenomes</taxon>
    </lineage>
</organism>
<keyword evidence="8" id="KW-0030">Aminoacyl-tRNA synthetase</keyword>
<evidence type="ECO:0000256" key="2">
    <source>
        <dbReference type="ARBA" id="ARBA00012838"/>
    </source>
</evidence>
<dbReference type="SUPFAM" id="SSF57770">
    <property type="entry name" value="Methionyl-tRNA synthetase (MetRS), Zn-domain"/>
    <property type="match status" value="1"/>
</dbReference>
<dbReference type="PANTHER" id="PTHR45765">
    <property type="entry name" value="METHIONINE--TRNA LIGASE"/>
    <property type="match status" value="1"/>
</dbReference>
<evidence type="ECO:0000256" key="7">
    <source>
        <dbReference type="ARBA" id="ARBA00022917"/>
    </source>
</evidence>
<dbReference type="EMBL" id="BARS01000466">
    <property type="protein sequence ID" value="GAF77763.1"/>
    <property type="molecule type" value="Genomic_DNA"/>
</dbReference>
<evidence type="ECO:0000256" key="3">
    <source>
        <dbReference type="ARBA" id="ARBA00022490"/>
    </source>
</evidence>
<evidence type="ECO:0000259" key="12">
    <source>
        <dbReference type="Pfam" id="PF19303"/>
    </source>
</evidence>
<dbReference type="GO" id="GO:0005829">
    <property type="term" value="C:cytosol"/>
    <property type="evidence" value="ECO:0007669"/>
    <property type="project" value="TreeGrafter"/>
</dbReference>
<comment type="catalytic activity">
    <reaction evidence="10">
        <text>tRNA(Met) + L-methionine + ATP = L-methionyl-tRNA(Met) + AMP + diphosphate</text>
        <dbReference type="Rhea" id="RHEA:13481"/>
        <dbReference type="Rhea" id="RHEA-COMP:9667"/>
        <dbReference type="Rhea" id="RHEA-COMP:9698"/>
        <dbReference type="ChEBI" id="CHEBI:30616"/>
        <dbReference type="ChEBI" id="CHEBI:33019"/>
        <dbReference type="ChEBI" id="CHEBI:57844"/>
        <dbReference type="ChEBI" id="CHEBI:78442"/>
        <dbReference type="ChEBI" id="CHEBI:78530"/>
        <dbReference type="ChEBI" id="CHEBI:456215"/>
        <dbReference type="EC" id="6.1.1.10"/>
    </reaction>
</comment>
<gene>
    <name evidence="13" type="ORF">S01H1_01132</name>
</gene>
<dbReference type="AlphaFoldDB" id="X0S9P0"/>
<dbReference type="PANTHER" id="PTHR45765:SF1">
    <property type="entry name" value="METHIONINE--TRNA LIGASE, CYTOPLASMIC"/>
    <property type="match status" value="1"/>
</dbReference>
<dbReference type="NCBIfam" id="TIGR00398">
    <property type="entry name" value="metG"/>
    <property type="match status" value="1"/>
</dbReference>
<sequence length="467" mass="53669">TGTPNHTQLTHDIFLTLLNRGYIYKDKMLQAYCPKCQRFLPDRYLEGTCPHCGFTKARGDECDECGKPLNPGELKGLRCHLCSTPPRFESSEHFFLRLSSFQDKLTAWIKEQTHWRRNALGTTWKFLGEGLKDRAITRDLDWGVIVPQSGFERKRIYVWFEAVIGYLSASKEWAKLQGDDTAWQAFWQDDAKSFYFIGKDNIFFHTLVWPAMLMGYGSLNLPYDVPANEFLTIEGSKLSTSRGWAIWLHDYLERYEPDPLRYTLAVNMPESGDSDFSWREFLRRNNNELVATYGNLAHRVLTFAYRNFDGAVPAPGELDERSQRLLHGAEVTLDGVDKLLYRCEFKGAVKEAMSLAQEANRYLDEQAPWKAIKTERETSAKSVYTVLSVLAALKTIFYPFLPFSSEKLHSFLGFDGSVKEAGWKIQFLPPGQKLRQPQPLFVKLDEDIVAKESSRLGSLKENQKIES</sequence>
<dbReference type="InterPro" id="IPR015413">
    <property type="entry name" value="Methionyl/Leucyl_tRNA_Synth"/>
</dbReference>
<evidence type="ECO:0000256" key="9">
    <source>
        <dbReference type="ARBA" id="ARBA00030904"/>
    </source>
</evidence>
<dbReference type="InterPro" id="IPR014729">
    <property type="entry name" value="Rossmann-like_a/b/a_fold"/>
</dbReference>
<evidence type="ECO:0000256" key="10">
    <source>
        <dbReference type="ARBA" id="ARBA00047364"/>
    </source>
</evidence>
<comment type="caution">
    <text evidence="13">The sequence shown here is derived from an EMBL/GenBank/DDBJ whole genome shotgun (WGS) entry which is preliminary data.</text>
</comment>
<dbReference type="Gene3D" id="3.40.50.620">
    <property type="entry name" value="HUPs"/>
    <property type="match status" value="1"/>
</dbReference>
<evidence type="ECO:0000256" key="6">
    <source>
        <dbReference type="ARBA" id="ARBA00022840"/>
    </source>
</evidence>
<dbReference type="PRINTS" id="PR01041">
    <property type="entry name" value="TRNASYNTHMET"/>
</dbReference>
<accession>X0S9P0</accession>
<evidence type="ECO:0000313" key="13">
    <source>
        <dbReference type="EMBL" id="GAF77763.1"/>
    </source>
</evidence>
<evidence type="ECO:0000256" key="1">
    <source>
        <dbReference type="ARBA" id="ARBA00004496"/>
    </source>
</evidence>
<keyword evidence="7" id="KW-0648">Protein biosynthesis</keyword>
<name>X0S9P0_9ZZZZ</name>
<dbReference type="Gene3D" id="2.20.28.20">
    <property type="entry name" value="Methionyl-tRNA synthetase, Zn-domain"/>
    <property type="match status" value="1"/>
</dbReference>
<reference evidence="13" key="1">
    <citation type="journal article" date="2014" name="Front. Microbiol.">
        <title>High frequency of phylogenetically diverse reductive dehalogenase-homologous genes in deep subseafloor sedimentary metagenomes.</title>
        <authorList>
            <person name="Kawai M."/>
            <person name="Futagami T."/>
            <person name="Toyoda A."/>
            <person name="Takaki Y."/>
            <person name="Nishi S."/>
            <person name="Hori S."/>
            <person name="Arai W."/>
            <person name="Tsubouchi T."/>
            <person name="Morono Y."/>
            <person name="Uchiyama I."/>
            <person name="Ito T."/>
            <person name="Fujiyama A."/>
            <person name="Inagaki F."/>
            <person name="Takami H."/>
        </authorList>
    </citation>
    <scope>NUCLEOTIDE SEQUENCE</scope>
    <source>
        <strain evidence="13">Expedition CK06-06</strain>
    </source>
</reference>
<proteinExistence type="predicted"/>
<dbReference type="GO" id="GO:0006431">
    <property type="term" value="P:methionyl-tRNA aminoacylation"/>
    <property type="evidence" value="ECO:0007669"/>
    <property type="project" value="InterPro"/>
</dbReference>
<dbReference type="Pfam" id="PF09334">
    <property type="entry name" value="tRNA-synt_1g"/>
    <property type="match status" value="1"/>
</dbReference>
<keyword evidence="3" id="KW-0963">Cytoplasm</keyword>
<feature type="non-terminal residue" evidence="13">
    <location>
        <position position="1"/>
    </location>
</feature>
<dbReference type="InterPro" id="IPR009080">
    <property type="entry name" value="tRNAsynth_Ia_anticodon-bd"/>
</dbReference>
<protein>
    <recommendedName>
        <fullName evidence="2">methionine--tRNA ligase</fullName>
        <ecNumber evidence="2">6.1.1.10</ecNumber>
    </recommendedName>
    <alternativeName>
        <fullName evidence="9">Methionyl-tRNA synthetase</fullName>
    </alternativeName>
</protein>
<dbReference type="Gene3D" id="1.10.730.10">
    <property type="entry name" value="Isoleucyl-tRNA Synthetase, Domain 1"/>
    <property type="match status" value="1"/>
</dbReference>
<evidence type="ECO:0000259" key="11">
    <source>
        <dbReference type="Pfam" id="PF09334"/>
    </source>
</evidence>
<dbReference type="InterPro" id="IPR041872">
    <property type="entry name" value="Anticodon_Met"/>
</dbReference>
<dbReference type="SUPFAM" id="SSF47323">
    <property type="entry name" value="Anticodon-binding domain of a subclass of class I aminoacyl-tRNA synthetases"/>
    <property type="match status" value="1"/>
</dbReference>
<evidence type="ECO:0000256" key="8">
    <source>
        <dbReference type="ARBA" id="ARBA00023146"/>
    </source>
</evidence>
<dbReference type="GO" id="GO:0004825">
    <property type="term" value="F:methionine-tRNA ligase activity"/>
    <property type="evidence" value="ECO:0007669"/>
    <property type="project" value="UniProtKB-EC"/>
</dbReference>
<feature type="domain" description="Methionyl-tRNA synthetase anticodon-binding" evidence="12">
    <location>
        <begin position="312"/>
        <end position="457"/>
    </location>
</feature>
<dbReference type="EC" id="6.1.1.10" evidence="2"/>
<dbReference type="CDD" id="cd07957">
    <property type="entry name" value="Anticodon_Ia_Met"/>
    <property type="match status" value="1"/>
</dbReference>
<keyword evidence="6" id="KW-0067">ATP-binding</keyword>
<dbReference type="GO" id="GO:0005524">
    <property type="term" value="F:ATP binding"/>
    <property type="evidence" value="ECO:0007669"/>
    <property type="project" value="UniProtKB-KW"/>
</dbReference>
<dbReference type="SUPFAM" id="SSF52374">
    <property type="entry name" value="Nucleotidylyl transferase"/>
    <property type="match status" value="1"/>
</dbReference>
<dbReference type="Pfam" id="PF19303">
    <property type="entry name" value="Anticodon_3"/>
    <property type="match status" value="1"/>
</dbReference>
<dbReference type="InterPro" id="IPR023458">
    <property type="entry name" value="Met-tRNA_ligase_1"/>
</dbReference>
<dbReference type="FunFam" id="2.20.28.20:FF:000001">
    <property type="entry name" value="Methionine--tRNA ligase"/>
    <property type="match status" value="1"/>
</dbReference>
<keyword evidence="4" id="KW-0436">Ligase</keyword>